<reference evidence="1 2" key="1">
    <citation type="journal article" date="2024" name="Ann. Entomol. Soc. Am.">
        <title>Genomic analyses of the southern and eastern yellowjacket wasps (Hymenoptera: Vespidae) reveal evolutionary signatures of social life.</title>
        <authorList>
            <person name="Catto M.A."/>
            <person name="Caine P.B."/>
            <person name="Orr S.E."/>
            <person name="Hunt B.G."/>
            <person name="Goodisman M.A.D."/>
        </authorList>
    </citation>
    <scope>NUCLEOTIDE SEQUENCE [LARGE SCALE GENOMIC DNA]</scope>
    <source>
        <strain evidence="1">232</strain>
        <tissue evidence="1">Head and thorax</tissue>
    </source>
</reference>
<dbReference type="EMBL" id="JAYRBN010000035">
    <property type="protein sequence ID" value="KAL2747591.1"/>
    <property type="molecule type" value="Genomic_DNA"/>
</dbReference>
<organism evidence="1 2">
    <name type="scientific">Vespula maculifrons</name>
    <name type="common">Eastern yellow jacket</name>
    <name type="synonym">Wasp</name>
    <dbReference type="NCBI Taxonomy" id="7453"/>
    <lineage>
        <taxon>Eukaryota</taxon>
        <taxon>Metazoa</taxon>
        <taxon>Ecdysozoa</taxon>
        <taxon>Arthropoda</taxon>
        <taxon>Hexapoda</taxon>
        <taxon>Insecta</taxon>
        <taxon>Pterygota</taxon>
        <taxon>Neoptera</taxon>
        <taxon>Endopterygota</taxon>
        <taxon>Hymenoptera</taxon>
        <taxon>Apocrita</taxon>
        <taxon>Aculeata</taxon>
        <taxon>Vespoidea</taxon>
        <taxon>Vespidae</taxon>
        <taxon>Vespinae</taxon>
        <taxon>Vespula</taxon>
    </lineage>
</organism>
<comment type="caution">
    <text evidence="1">The sequence shown here is derived from an EMBL/GenBank/DDBJ whole genome shotgun (WGS) entry which is preliminary data.</text>
</comment>
<proteinExistence type="predicted"/>
<keyword evidence="2" id="KW-1185">Reference proteome</keyword>
<dbReference type="Proteomes" id="UP001607303">
    <property type="component" value="Unassembled WGS sequence"/>
</dbReference>
<dbReference type="AlphaFoldDB" id="A0ABD2CR49"/>
<protein>
    <submittedName>
        <fullName evidence="1">Uncharacterized protein</fullName>
    </submittedName>
</protein>
<sequence>MSFTAAFLLHCGHLRFEDVQETCNHLKRQLRPNKCPQQDLKYIHFVTGSLIKLSVTVSVLESFCSLLDASVKRH</sequence>
<gene>
    <name evidence="1" type="ORF">V1477_004283</name>
</gene>
<evidence type="ECO:0000313" key="2">
    <source>
        <dbReference type="Proteomes" id="UP001607303"/>
    </source>
</evidence>
<accession>A0ABD2CR49</accession>
<name>A0ABD2CR49_VESMC</name>
<evidence type="ECO:0000313" key="1">
    <source>
        <dbReference type="EMBL" id="KAL2747591.1"/>
    </source>
</evidence>